<comment type="similarity">
    <text evidence="2">Belongs to the peptidase M13 family.</text>
</comment>
<gene>
    <name evidence="11" type="ORF">NLX89_10090</name>
</gene>
<feature type="domain" description="Peptidase M13 C-terminal" evidence="9">
    <location>
        <begin position="470"/>
        <end position="674"/>
    </location>
</feature>
<keyword evidence="12" id="KW-1185">Reference proteome</keyword>
<dbReference type="RefSeq" id="WP_102138619.1">
    <property type="nucleotide sequence ID" value="NZ_CP031123.2"/>
</dbReference>
<dbReference type="EMBL" id="JANAVW010000001">
    <property type="protein sequence ID" value="MDT0133689.1"/>
    <property type="molecule type" value="Genomic_DNA"/>
</dbReference>
<evidence type="ECO:0000256" key="3">
    <source>
        <dbReference type="ARBA" id="ARBA00022670"/>
    </source>
</evidence>
<evidence type="ECO:0000256" key="8">
    <source>
        <dbReference type="SAM" id="SignalP"/>
    </source>
</evidence>
<name>A0ABU2IZ73_9GAMM</name>
<keyword evidence="4" id="KW-0479">Metal-binding</keyword>
<feature type="domain" description="Peptidase M13 N-terminal" evidence="10">
    <location>
        <begin position="41"/>
        <end position="418"/>
    </location>
</feature>
<protein>
    <submittedName>
        <fullName evidence="11">M13 family metallopeptidase</fullName>
    </submittedName>
</protein>
<keyword evidence="5" id="KW-0378">Hydrolase</keyword>
<dbReference type="InterPro" id="IPR018497">
    <property type="entry name" value="Peptidase_M13_C"/>
</dbReference>
<comment type="cofactor">
    <cofactor evidence="1">
        <name>Zn(2+)</name>
        <dbReference type="ChEBI" id="CHEBI:29105"/>
    </cofactor>
</comment>
<dbReference type="PRINTS" id="PR00786">
    <property type="entry name" value="NEPRILYSIN"/>
</dbReference>
<feature type="signal peptide" evidence="8">
    <location>
        <begin position="1"/>
        <end position="18"/>
    </location>
</feature>
<keyword evidence="8" id="KW-0732">Signal</keyword>
<dbReference type="Pfam" id="PF05649">
    <property type="entry name" value="Peptidase_M13_N"/>
    <property type="match status" value="1"/>
</dbReference>
<dbReference type="InterPro" id="IPR042089">
    <property type="entry name" value="Peptidase_M13_dom_2"/>
</dbReference>
<feature type="chain" id="PRO_5045882251" evidence="8">
    <location>
        <begin position="19"/>
        <end position="677"/>
    </location>
</feature>
<proteinExistence type="inferred from homology"/>
<dbReference type="InterPro" id="IPR024079">
    <property type="entry name" value="MetalloPept_cat_dom_sf"/>
</dbReference>
<dbReference type="PANTHER" id="PTHR11733">
    <property type="entry name" value="ZINC METALLOPROTEASE FAMILY M13 NEPRILYSIN-RELATED"/>
    <property type="match status" value="1"/>
</dbReference>
<dbReference type="Gene3D" id="3.40.390.10">
    <property type="entry name" value="Collagenase (Catalytic Domain)"/>
    <property type="match status" value="1"/>
</dbReference>
<dbReference type="Gene3D" id="1.10.1380.10">
    <property type="entry name" value="Neutral endopeptidase , domain2"/>
    <property type="match status" value="1"/>
</dbReference>
<dbReference type="Proteomes" id="UP001252207">
    <property type="component" value="Unassembled WGS sequence"/>
</dbReference>
<dbReference type="PANTHER" id="PTHR11733:SF167">
    <property type="entry name" value="FI17812P1-RELATED"/>
    <property type="match status" value="1"/>
</dbReference>
<reference evidence="11 12" key="1">
    <citation type="submission" date="2022-06" db="EMBL/GenBank/DDBJ databases">
        <title>Chromosome and plasmid sequencings of Enterobacteriales species co-exiting double carbapenemases.</title>
        <authorList>
            <person name="Fu Y."/>
        </authorList>
    </citation>
    <scope>NUCLEOTIDE SEQUENCE [LARGE SCALE GENOMIC DNA]</scope>
    <source>
        <strain evidence="11 12">21030615019</strain>
    </source>
</reference>
<dbReference type="InterPro" id="IPR008753">
    <property type="entry name" value="Peptidase_M13_N"/>
</dbReference>
<dbReference type="PROSITE" id="PS51885">
    <property type="entry name" value="NEPRILYSIN"/>
    <property type="match status" value="1"/>
</dbReference>
<dbReference type="InterPro" id="IPR000718">
    <property type="entry name" value="Peptidase_M13"/>
</dbReference>
<keyword evidence="6" id="KW-0862">Zinc</keyword>
<evidence type="ECO:0000256" key="5">
    <source>
        <dbReference type="ARBA" id="ARBA00022801"/>
    </source>
</evidence>
<keyword evidence="7" id="KW-0482">Metalloprotease</keyword>
<evidence type="ECO:0000313" key="12">
    <source>
        <dbReference type="Proteomes" id="UP001252207"/>
    </source>
</evidence>
<sequence length="677" mass="77491">MRLNVLALLIGMSTISFAPTLLAKEVSYGQQKIVLSDAIEPGNDFYRYVNDDWINKAQIPTGMPRINSFVELYLNTEKQIQSIIDQLQQIPENKLTHNQRNIRNLYLSYLNEKAIEQAGITPIKSDLDAISKAKNHNDISKLMTKPDYKSLISYWVDLDAKAPDTYVLYIGQGGLGLPNRTYYLDNTPQMEDIRKSYIAYIATMLELAGEKDVTQKAQKIFDLEKAIATVHWSPEARRDTIKNYHAMSLAEMKNHTQGFDWNSFITSRKLTDKQLEKVIVETDSAVEQTAKIFADTPVSTLKDYLTFQYISEHARYLNQTIADAQFDFYSKKLNGIEKQRTRQERALQTVNSLQGEPLGQIYVEQYFDPQAKEKIKDLVSYVRGTFNSRLKVNDWMDEPTRQEALRKLEQFTVKVGYPDQWNDFSSINLKPDSLLENYKQVLAWSYDDMIGKIGQPVRQWEWGMTPQTVNAYFNPVQNEIVFPAAILQAPFFDPNVDPAYNYGAIGAVIGHEMGHGFDDQGSLYDGTGQLRNWWSESAKTHFKEKTAKLVDQYNAFTVDGLNVNGELTLGENIGDLGGLNIALSAYKQFAKESYPNGEAPIIDGTTGLQRFFIAWARTWQELSNKESERNKIMTDPHSPNQFRANGVVRNIDDWYQTFGVDKNSALYLAPEQRIRIW</sequence>
<evidence type="ECO:0000259" key="10">
    <source>
        <dbReference type="Pfam" id="PF05649"/>
    </source>
</evidence>
<dbReference type="SUPFAM" id="SSF55486">
    <property type="entry name" value="Metalloproteases ('zincins'), catalytic domain"/>
    <property type="match status" value="1"/>
</dbReference>
<organism evidence="11 12">
    <name type="scientific">Providencia huaxiensis</name>
    <dbReference type="NCBI Taxonomy" id="2027290"/>
    <lineage>
        <taxon>Bacteria</taxon>
        <taxon>Pseudomonadati</taxon>
        <taxon>Pseudomonadota</taxon>
        <taxon>Gammaproteobacteria</taxon>
        <taxon>Enterobacterales</taxon>
        <taxon>Morganellaceae</taxon>
        <taxon>Providencia</taxon>
    </lineage>
</organism>
<dbReference type="CDD" id="cd08662">
    <property type="entry name" value="M13"/>
    <property type="match status" value="1"/>
</dbReference>
<evidence type="ECO:0000256" key="4">
    <source>
        <dbReference type="ARBA" id="ARBA00022723"/>
    </source>
</evidence>
<evidence type="ECO:0000256" key="6">
    <source>
        <dbReference type="ARBA" id="ARBA00022833"/>
    </source>
</evidence>
<evidence type="ECO:0000256" key="7">
    <source>
        <dbReference type="ARBA" id="ARBA00023049"/>
    </source>
</evidence>
<dbReference type="GeneID" id="89490084"/>
<dbReference type="Pfam" id="PF01431">
    <property type="entry name" value="Peptidase_M13"/>
    <property type="match status" value="1"/>
</dbReference>
<evidence type="ECO:0000313" key="11">
    <source>
        <dbReference type="EMBL" id="MDT0133689.1"/>
    </source>
</evidence>
<evidence type="ECO:0000259" key="9">
    <source>
        <dbReference type="Pfam" id="PF01431"/>
    </source>
</evidence>
<keyword evidence="3" id="KW-0645">Protease</keyword>
<comment type="caution">
    <text evidence="11">The sequence shown here is derived from an EMBL/GenBank/DDBJ whole genome shotgun (WGS) entry which is preliminary data.</text>
</comment>
<accession>A0ABU2IZ73</accession>
<evidence type="ECO:0000256" key="1">
    <source>
        <dbReference type="ARBA" id="ARBA00001947"/>
    </source>
</evidence>
<evidence type="ECO:0000256" key="2">
    <source>
        <dbReference type="ARBA" id="ARBA00007357"/>
    </source>
</evidence>